<dbReference type="Pfam" id="PF00528">
    <property type="entry name" value="BPD_transp_1"/>
    <property type="match status" value="1"/>
</dbReference>
<dbReference type="RefSeq" id="WP_262486869.1">
    <property type="nucleotide sequence ID" value="NZ_BAZW01000004.1"/>
</dbReference>
<evidence type="ECO:0000256" key="5">
    <source>
        <dbReference type="RuleBase" id="RU363032"/>
    </source>
</evidence>
<organism evidence="7 8">
    <name type="scientific">Geofilum rubicundum JCM 15548</name>
    <dbReference type="NCBI Taxonomy" id="1236989"/>
    <lineage>
        <taxon>Bacteria</taxon>
        <taxon>Pseudomonadati</taxon>
        <taxon>Bacteroidota</taxon>
        <taxon>Bacteroidia</taxon>
        <taxon>Marinilabiliales</taxon>
        <taxon>Marinilabiliaceae</taxon>
        <taxon>Geofilum</taxon>
    </lineage>
</organism>
<dbReference type="InterPro" id="IPR000515">
    <property type="entry name" value="MetI-like"/>
</dbReference>
<dbReference type="Gene3D" id="1.10.3720.10">
    <property type="entry name" value="MetI-like"/>
    <property type="match status" value="1"/>
</dbReference>
<feature type="transmembrane region" description="Helical" evidence="5">
    <location>
        <begin position="107"/>
        <end position="129"/>
    </location>
</feature>
<accession>A0A0E9LU92</accession>
<dbReference type="PANTHER" id="PTHR43470:SF3">
    <property type="entry name" value="PHOSPHATE TRANSPORT SYSTEM PERMEASE PROTEIN PSTA-RELATED"/>
    <property type="match status" value="1"/>
</dbReference>
<evidence type="ECO:0000313" key="8">
    <source>
        <dbReference type="Proteomes" id="UP000032900"/>
    </source>
</evidence>
<reference evidence="7 8" key="1">
    <citation type="journal article" date="2015" name="Microbes Environ.">
        <title>Distribution and evolution of nitrogen fixation genes in the phylum bacteroidetes.</title>
        <authorList>
            <person name="Inoue J."/>
            <person name="Oshima K."/>
            <person name="Suda W."/>
            <person name="Sakamoto M."/>
            <person name="Iino T."/>
            <person name="Noda S."/>
            <person name="Hongoh Y."/>
            <person name="Hattori M."/>
            <person name="Ohkuma M."/>
        </authorList>
    </citation>
    <scope>NUCLEOTIDE SEQUENCE [LARGE SCALE GENOMIC DNA]</scope>
    <source>
        <strain evidence="7">JCM 15548</strain>
    </source>
</reference>
<dbReference type="EMBL" id="BAZW01000004">
    <property type="protein sequence ID" value="GAO28706.1"/>
    <property type="molecule type" value="Genomic_DNA"/>
</dbReference>
<keyword evidence="4 5" id="KW-0472">Membrane</keyword>
<evidence type="ECO:0000256" key="2">
    <source>
        <dbReference type="ARBA" id="ARBA00022692"/>
    </source>
</evidence>
<comment type="subcellular location">
    <subcellularLocation>
        <location evidence="1 5">Cell membrane</location>
        <topology evidence="1 5">Multi-pass membrane protein</topology>
    </subcellularLocation>
</comment>
<dbReference type="InterPro" id="IPR035906">
    <property type="entry name" value="MetI-like_sf"/>
</dbReference>
<dbReference type="STRING" id="1236989.JCM15548_1829"/>
<comment type="caution">
    <text evidence="5">Lacks conserved residue(s) required for the propagation of feature annotation.</text>
</comment>
<feature type="domain" description="ABC transmembrane type-1" evidence="6">
    <location>
        <begin position="1"/>
        <end position="126"/>
    </location>
</feature>
<evidence type="ECO:0000256" key="1">
    <source>
        <dbReference type="ARBA" id="ARBA00004651"/>
    </source>
</evidence>
<dbReference type="AlphaFoldDB" id="A0A0E9LU92"/>
<dbReference type="CDD" id="cd06261">
    <property type="entry name" value="TM_PBP2"/>
    <property type="match status" value="1"/>
</dbReference>
<keyword evidence="3 5" id="KW-1133">Transmembrane helix</keyword>
<evidence type="ECO:0000256" key="4">
    <source>
        <dbReference type="ARBA" id="ARBA00023136"/>
    </source>
</evidence>
<keyword evidence="8" id="KW-1185">Reference proteome</keyword>
<dbReference type="GO" id="GO:0055085">
    <property type="term" value="P:transmembrane transport"/>
    <property type="evidence" value="ECO:0007669"/>
    <property type="project" value="InterPro"/>
</dbReference>
<dbReference type="PROSITE" id="PS50928">
    <property type="entry name" value="ABC_TM1"/>
    <property type="match status" value="1"/>
</dbReference>
<proteinExistence type="inferred from homology"/>
<comment type="similarity">
    <text evidence="5">Belongs to the binding-protein-dependent transport system permease family.</text>
</comment>
<dbReference type="Proteomes" id="UP000032900">
    <property type="component" value="Unassembled WGS sequence"/>
</dbReference>
<evidence type="ECO:0000259" key="6">
    <source>
        <dbReference type="PROSITE" id="PS50928"/>
    </source>
</evidence>
<evidence type="ECO:0000256" key="3">
    <source>
        <dbReference type="ARBA" id="ARBA00022989"/>
    </source>
</evidence>
<comment type="caution">
    <text evidence="7">The sequence shown here is derived from an EMBL/GenBank/DDBJ whole genome shotgun (WGS) entry which is preliminary data.</text>
</comment>
<dbReference type="SUPFAM" id="SSF161098">
    <property type="entry name" value="MetI-like"/>
    <property type="match status" value="1"/>
</dbReference>
<protein>
    <submittedName>
        <fullName evidence="7">Phosphate transport system permease protein PstA</fullName>
    </submittedName>
</protein>
<sequence length="139" mass="15389">MPWIITTAEESLKNIPKSFRDGSLALGATKWETIQHNVLPYAMPGILTGGILGISRAAGETAPILFTGVAFFLPDLPGSLFDQFMALPYHLYIMSTQHHAIELVRPIAYGTAFLLIALVFGLNLGAIIIRYRLRKKFKM</sequence>
<keyword evidence="5" id="KW-0813">Transport</keyword>
<dbReference type="GO" id="GO:0005886">
    <property type="term" value="C:plasma membrane"/>
    <property type="evidence" value="ECO:0007669"/>
    <property type="project" value="UniProtKB-SubCell"/>
</dbReference>
<gene>
    <name evidence="7" type="ORF">JCM15548_1829</name>
</gene>
<dbReference type="PANTHER" id="PTHR43470">
    <property type="entry name" value="PHOSPHATE TRANSPORT SYSTEM PERMEASE PROTEIN PSTA-RELATED"/>
    <property type="match status" value="1"/>
</dbReference>
<keyword evidence="2 5" id="KW-0812">Transmembrane</keyword>
<evidence type="ECO:0000313" key="7">
    <source>
        <dbReference type="EMBL" id="GAO28706.1"/>
    </source>
</evidence>
<name>A0A0E9LU92_9BACT</name>